<evidence type="ECO:0000256" key="6">
    <source>
        <dbReference type="ARBA" id="ARBA00023242"/>
    </source>
</evidence>
<protein>
    <recommendedName>
        <fullName evidence="7">DNA-directed RNA polymerase I subunit RPA43</fullName>
    </recommendedName>
</protein>
<keyword evidence="5" id="KW-0804">Transcription</keyword>
<dbReference type="InterPro" id="IPR036898">
    <property type="entry name" value="RNA_pol_Rpb7-like_N_sf"/>
</dbReference>
<evidence type="ECO:0000256" key="3">
    <source>
        <dbReference type="ARBA" id="ARBA00022478"/>
    </source>
</evidence>
<dbReference type="Gene3D" id="3.30.1490.120">
    <property type="entry name" value="RNA polymerase Rpb7-like, N-terminal domain"/>
    <property type="match status" value="1"/>
</dbReference>
<dbReference type="Gene3D" id="2.40.50.1060">
    <property type="match status" value="1"/>
</dbReference>
<dbReference type="AlphaFoldDB" id="A0A9W4XJQ9"/>
<dbReference type="Proteomes" id="UP001152607">
    <property type="component" value="Unassembled WGS sequence"/>
</dbReference>
<evidence type="ECO:0000256" key="2">
    <source>
        <dbReference type="ARBA" id="ARBA00005930"/>
    </source>
</evidence>
<sequence>MVPIKPSSEASLFHRERVSQYVSLPAASLTSALPSICANVFSPLLLTYHPPVRGVVLAYTDVSLSSSQPTLSSTSSSRKKSRHNTASHQEALQEEHNENGTTVLLTHIDEYTSPFLWATATLLVWRPSQNARIPATITHQSSTHMTLSYLNLFAVTVLRAHMPENWSWHAEGANKKRKGWDGRVEDLGGWWVDGDGVKVGGEEGEKKELSVRVTEWDARPGVGKGRGFLKIEGSLLEESEEARETA</sequence>
<comment type="subcellular location">
    <subcellularLocation>
        <location evidence="1">Nucleus</location>
        <location evidence="1">Nucleolus</location>
    </subcellularLocation>
</comment>
<dbReference type="InterPro" id="IPR041178">
    <property type="entry name" value="RPA43_OB"/>
</dbReference>
<dbReference type="GO" id="GO:0005736">
    <property type="term" value="C:RNA polymerase I complex"/>
    <property type="evidence" value="ECO:0007669"/>
    <property type="project" value="UniProtKB-ARBA"/>
</dbReference>
<keyword evidence="6" id="KW-0539">Nucleus</keyword>
<accession>A0A9W4XJQ9</accession>
<organism evidence="10 11">
    <name type="scientific">Periconia digitata</name>
    <dbReference type="NCBI Taxonomy" id="1303443"/>
    <lineage>
        <taxon>Eukaryota</taxon>
        <taxon>Fungi</taxon>
        <taxon>Dikarya</taxon>
        <taxon>Ascomycota</taxon>
        <taxon>Pezizomycotina</taxon>
        <taxon>Dothideomycetes</taxon>
        <taxon>Pleosporomycetidae</taxon>
        <taxon>Pleosporales</taxon>
        <taxon>Massarineae</taxon>
        <taxon>Periconiaceae</taxon>
        <taxon>Periconia</taxon>
    </lineage>
</organism>
<feature type="region of interest" description="Disordered" evidence="8">
    <location>
        <begin position="66"/>
        <end position="98"/>
    </location>
</feature>
<feature type="domain" description="RPA43 OB" evidence="9">
    <location>
        <begin position="127"/>
        <end position="236"/>
    </location>
</feature>
<comment type="similarity">
    <text evidence="2">Belongs to the eukaryotic RPA43 RNA polymerase subunit family.</text>
</comment>
<dbReference type="FunFam" id="3.30.1490.120:FF:000004">
    <property type="entry name" value="RNA polymerase I subunit Rpa43"/>
    <property type="match status" value="1"/>
</dbReference>
<proteinExistence type="inferred from homology"/>
<name>A0A9W4XJQ9_9PLEO</name>
<reference evidence="10" key="1">
    <citation type="submission" date="2023-01" db="EMBL/GenBank/DDBJ databases">
        <authorList>
            <person name="Van Ghelder C."/>
            <person name="Rancurel C."/>
        </authorList>
    </citation>
    <scope>NUCLEOTIDE SEQUENCE</scope>
    <source>
        <strain evidence="10">CNCM I-4278</strain>
    </source>
</reference>
<keyword evidence="3" id="KW-0240">DNA-directed RNA polymerase</keyword>
<dbReference type="EMBL" id="CAOQHR010000001">
    <property type="protein sequence ID" value="CAI6243785.1"/>
    <property type="molecule type" value="Genomic_DNA"/>
</dbReference>
<comment type="caution">
    <text evidence="10">The sequence shown here is derived from an EMBL/GenBank/DDBJ whole genome shotgun (WGS) entry which is preliminary data.</text>
</comment>
<evidence type="ECO:0000313" key="10">
    <source>
        <dbReference type="EMBL" id="CAI6243785.1"/>
    </source>
</evidence>
<dbReference type="GO" id="GO:0006361">
    <property type="term" value="P:transcription initiation at RNA polymerase I promoter"/>
    <property type="evidence" value="ECO:0007669"/>
    <property type="project" value="UniProtKB-ARBA"/>
</dbReference>
<keyword evidence="4" id="KW-0597">Phosphoprotein</keyword>
<evidence type="ECO:0000256" key="5">
    <source>
        <dbReference type="ARBA" id="ARBA00023163"/>
    </source>
</evidence>
<dbReference type="OrthoDB" id="10250504at2759"/>
<evidence type="ECO:0000256" key="7">
    <source>
        <dbReference type="ARBA" id="ARBA00073455"/>
    </source>
</evidence>
<dbReference type="Pfam" id="PF17875">
    <property type="entry name" value="RPA43_OB"/>
    <property type="match status" value="1"/>
</dbReference>
<gene>
    <name evidence="10" type="ORF">PDIGIT_LOCUS689</name>
</gene>
<keyword evidence="11" id="KW-1185">Reference proteome</keyword>
<evidence type="ECO:0000256" key="4">
    <source>
        <dbReference type="ARBA" id="ARBA00022553"/>
    </source>
</evidence>
<evidence type="ECO:0000256" key="1">
    <source>
        <dbReference type="ARBA" id="ARBA00004604"/>
    </source>
</evidence>
<evidence type="ECO:0000313" key="11">
    <source>
        <dbReference type="Proteomes" id="UP001152607"/>
    </source>
</evidence>
<dbReference type="GO" id="GO:0006362">
    <property type="term" value="P:transcription elongation by RNA polymerase I"/>
    <property type="evidence" value="ECO:0007669"/>
    <property type="project" value="UniProtKB-ARBA"/>
</dbReference>
<evidence type="ECO:0000256" key="8">
    <source>
        <dbReference type="SAM" id="MobiDB-lite"/>
    </source>
</evidence>
<feature type="compositionally biased region" description="Low complexity" evidence="8">
    <location>
        <begin position="66"/>
        <end position="76"/>
    </location>
</feature>
<evidence type="ECO:0000259" key="9">
    <source>
        <dbReference type="Pfam" id="PF17875"/>
    </source>
</evidence>